<feature type="transmembrane region" description="Helical" evidence="1">
    <location>
        <begin position="6"/>
        <end position="23"/>
    </location>
</feature>
<comment type="caution">
    <text evidence="2">The sequence shown here is derived from an EMBL/GenBank/DDBJ whole genome shotgun (WGS) entry which is preliminary data.</text>
</comment>
<keyword evidence="1" id="KW-0472">Membrane</keyword>
<reference evidence="2 3" key="1">
    <citation type="submission" date="2019-02" db="EMBL/GenBank/DDBJ databases">
        <title>Aquabacterium sp. strain KMB7.</title>
        <authorList>
            <person name="Chen W.-M."/>
        </authorList>
    </citation>
    <scope>NUCLEOTIDE SEQUENCE [LARGE SCALE GENOMIC DNA]</scope>
    <source>
        <strain evidence="2 3">KMB7</strain>
    </source>
</reference>
<evidence type="ECO:0000313" key="2">
    <source>
        <dbReference type="EMBL" id="TBO32719.1"/>
    </source>
</evidence>
<evidence type="ECO:0000256" key="1">
    <source>
        <dbReference type="SAM" id="Phobius"/>
    </source>
</evidence>
<keyword evidence="3" id="KW-1185">Reference proteome</keyword>
<evidence type="ECO:0000313" key="3">
    <source>
        <dbReference type="Proteomes" id="UP000292120"/>
    </source>
</evidence>
<organism evidence="2 3">
    <name type="scientific">Aquabacterium lacunae</name>
    <dbReference type="NCBI Taxonomy" id="2528630"/>
    <lineage>
        <taxon>Bacteria</taxon>
        <taxon>Pseudomonadati</taxon>
        <taxon>Pseudomonadota</taxon>
        <taxon>Betaproteobacteria</taxon>
        <taxon>Burkholderiales</taxon>
        <taxon>Aquabacterium</taxon>
    </lineage>
</organism>
<dbReference type="EMBL" id="SIXI01000002">
    <property type="protein sequence ID" value="TBO32719.1"/>
    <property type="molecule type" value="Genomic_DNA"/>
</dbReference>
<name>A0A4Q9H0C4_9BURK</name>
<dbReference type="RefSeq" id="WP_130966930.1">
    <property type="nucleotide sequence ID" value="NZ_SIXI01000002.1"/>
</dbReference>
<protein>
    <submittedName>
        <fullName evidence="2">Uncharacterized protein</fullName>
    </submittedName>
</protein>
<gene>
    <name evidence="2" type="ORF">EYS42_05965</name>
</gene>
<dbReference type="OrthoDB" id="9153650at2"/>
<dbReference type="AlphaFoldDB" id="A0A4Q9H0C4"/>
<dbReference type="Proteomes" id="UP000292120">
    <property type="component" value="Unassembled WGS sequence"/>
</dbReference>
<feature type="transmembrane region" description="Helical" evidence="1">
    <location>
        <begin position="44"/>
        <end position="68"/>
    </location>
</feature>
<proteinExistence type="predicted"/>
<keyword evidence="1" id="KW-1133">Transmembrane helix</keyword>
<sequence length="108" mass="11569">MHPLSPLFGVAILALVLTANYFRTAWRLGILRAFGRRATLSNRTLLAGSVAAVLPFVGAMVAMGLIPVGEHGEVQSSAFQLAMHMALCGLVMHEANDAIVRWGAPRED</sequence>
<keyword evidence="1" id="KW-0812">Transmembrane</keyword>
<accession>A0A4Q9H0C4</accession>